<comment type="caution">
    <text evidence="2">The sequence shown here is derived from an EMBL/GenBank/DDBJ whole genome shotgun (WGS) entry which is preliminary data.</text>
</comment>
<proteinExistence type="predicted"/>
<keyword evidence="1" id="KW-0812">Transmembrane</keyword>
<evidence type="ECO:0000313" key="2">
    <source>
        <dbReference type="EMBL" id="RNA05858.1"/>
    </source>
</evidence>
<keyword evidence="3" id="KW-1185">Reference proteome</keyword>
<protein>
    <submittedName>
        <fullName evidence="2">Uncharacterized protein</fullName>
    </submittedName>
</protein>
<feature type="transmembrane region" description="Helical" evidence="1">
    <location>
        <begin position="201"/>
        <end position="220"/>
    </location>
</feature>
<accession>A0A3M7Q4H7</accession>
<evidence type="ECO:0000313" key="3">
    <source>
        <dbReference type="Proteomes" id="UP000276133"/>
    </source>
</evidence>
<evidence type="ECO:0000256" key="1">
    <source>
        <dbReference type="SAM" id="Phobius"/>
    </source>
</evidence>
<keyword evidence="1" id="KW-0472">Membrane</keyword>
<organism evidence="2 3">
    <name type="scientific">Brachionus plicatilis</name>
    <name type="common">Marine rotifer</name>
    <name type="synonym">Brachionus muelleri</name>
    <dbReference type="NCBI Taxonomy" id="10195"/>
    <lineage>
        <taxon>Eukaryota</taxon>
        <taxon>Metazoa</taxon>
        <taxon>Spiralia</taxon>
        <taxon>Gnathifera</taxon>
        <taxon>Rotifera</taxon>
        <taxon>Eurotatoria</taxon>
        <taxon>Monogononta</taxon>
        <taxon>Pseudotrocha</taxon>
        <taxon>Ploima</taxon>
        <taxon>Brachionidae</taxon>
        <taxon>Brachionus</taxon>
    </lineage>
</organism>
<dbReference type="EMBL" id="REGN01007567">
    <property type="protein sequence ID" value="RNA05858.1"/>
    <property type="molecule type" value="Genomic_DNA"/>
</dbReference>
<reference evidence="2 3" key="1">
    <citation type="journal article" date="2018" name="Sci. Rep.">
        <title>Genomic signatures of local adaptation to the degree of environmental predictability in rotifers.</title>
        <authorList>
            <person name="Franch-Gras L."/>
            <person name="Hahn C."/>
            <person name="Garcia-Roger E.M."/>
            <person name="Carmona M.J."/>
            <person name="Serra M."/>
            <person name="Gomez A."/>
        </authorList>
    </citation>
    <scope>NUCLEOTIDE SEQUENCE [LARGE SCALE GENOMIC DNA]</scope>
    <source>
        <strain evidence="2">HYR1</strain>
    </source>
</reference>
<sequence>MLNKIVFKQKKSCRDQSAGRAQDLLIHIDLDLIGLLVQFFNRRWHRCRVTTYRWCQINLGLIGSKINNRKTCVCSAVVGQKSRIGHVAGHIAHAGRETGRILAHNTGCRNSIAVSAAVAVLVLVGCLVAWRVEGDGGRGCLLLKHCPVKCVVVLVVQRSEQNAEQLAQVHVVGTFFEPQAAAIVQNFIKKKKICLAQNFDWSAHFFLAYLFVFLFFGGGLETLPGKRAPVEVHGDVAERLHVVAAALLYAQVGVDGGVAGRAGQIFVFSVHDVLACAVVAVLFGEAEVDQKDFVAVAANAHQKVVGLDVAMNEVFVVHKLDAAYHLVGEHQHRFHGEAARAKVEQVLEAGPEQVHDQNVVVFFDAVPAYVRYADAALQNFVQLALVEQLRVSRLHRLQLDGYLFAVGHVDAQVNVAKRARADLAH</sequence>
<keyword evidence="1" id="KW-1133">Transmembrane helix</keyword>
<name>A0A3M7Q4H7_BRAPC</name>
<dbReference type="OrthoDB" id="10456084at2759"/>
<dbReference type="AlphaFoldDB" id="A0A3M7Q4H7"/>
<gene>
    <name evidence="2" type="ORF">BpHYR1_033557</name>
</gene>
<feature type="transmembrane region" description="Helical" evidence="1">
    <location>
        <begin position="112"/>
        <end position="132"/>
    </location>
</feature>
<dbReference type="Proteomes" id="UP000276133">
    <property type="component" value="Unassembled WGS sequence"/>
</dbReference>